<evidence type="ECO:0000259" key="6">
    <source>
        <dbReference type="Pfam" id="PF02631"/>
    </source>
</evidence>
<dbReference type="InterPro" id="IPR053925">
    <property type="entry name" value="RecX_HTH_3rd"/>
</dbReference>
<dbReference type="GO" id="GO:0006282">
    <property type="term" value="P:regulation of DNA repair"/>
    <property type="evidence" value="ECO:0007669"/>
    <property type="project" value="InterPro"/>
</dbReference>
<organism evidence="9">
    <name type="scientific">freshwater metagenome</name>
    <dbReference type="NCBI Taxonomy" id="449393"/>
    <lineage>
        <taxon>unclassified sequences</taxon>
        <taxon>metagenomes</taxon>
        <taxon>ecological metagenomes</taxon>
    </lineage>
</organism>
<dbReference type="HAMAP" id="MF_01114">
    <property type="entry name" value="RecX"/>
    <property type="match status" value="1"/>
</dbReference>
<evidence type="ECO:0000256" key="5">
    <source>
        <dbReference type="SAM" id="MobiDB-lite"/>
    </source>
</evidence>
<dbReference type="Pfam" id="PF21982">
    <property type="entry name" value="RecX_HTH1"/>
    <property type="match status" value="1"/>
</dbReference>
<name>A0A6J6JBT3_9ZZZZ</name>
<sequence length="183" mass="20690">MARKFPSSASEPTPGSLADVQSEADPYSVARTIVLRRLNAMARTRKDLYDDLIEREIPEEAANAVLDRFTELGLINDAQYAEMFVASRQRSRGTAKPVLRQELRRKGVPDDEIIAALEDITSEDEYERARVLVEKKLPSLTRYDFATQQRRVMNLLMRRGYSGAVASSVVREVIADLPIEESM</sequence>
<dbReference type="PANTHER" id="PTHR33602">
    <property type="entry name" value="REGULATORY PROTEIN RECX FAMILY PROTEIN"/>
    <property type="match status" value="1"/>
</dbReference>
<dbReference type="EMBL" id="CAEZVB010000157">
    <property type="protein sequence ID" value="CAB4634551.1"/>
    <property type="molecule type" value="Genomic_DNA"/>
</dbReference>
<comment type="similarity">
    <text evidence="2">Belongs to the RecX family.</text>
</comment>
<proteinExistence type="inferred from homology"/>
<protein>
    <recommendedName>
        <fullName evidence="3">Regulatory protein RecX</fullName>
    </recommendedName>
</protein>
<keyword evidence="4" id="KW-0963">Cytoplasm</keyword>
<gene>
    <name evidence="9" type="ORF">UFOPK1908_01674</name>
</gene>
<comment type="subcellular location">
    <subcellularLocation>
        <location evidence="1">Cytoplasm</location>
    </subcellularLocation>
</comment>
<dbReference type="InterPro" id="IPR053926">
    <property type="entry name" value="RecX_HTH_1st"/>
</dbReference>
<evidence type="ECO:0000259" key="7">
    <source>
        <dbReference type="Pfam" id="PF21981"/>
    </source>
</evidence>
<feature type="domain" description="RecX first three-helical" evidence="8">
    <location>
        <begin position="30"/>
        <end position="68"/>
    </location>
</feature>
<evidence type="ECO:0000313" key="9">
    <source>
        <dbReference type="EMBL" id="CAB4634551.1"/>
    </source>
</evidence>
<feature type="domain" description="RecX third three-helical" evidence="7">
    <location>
        <begin position="123"/>
        <end position="169"/>
    </location>
</feature>
<dbReference type="GO" id="GO:0005737">
    <property type="term" value="C:cytoplasm"/>
    <property type="evidence" value="ECO:0007669"/>
    <property type="project" value="UniProtKB-SubCell"/>
</dbReference>
<dbReference type="PANTHER" id="PTHR33602:SF1">
    <property type="entry name" value="REGULATORY PROTEIN RECX FAMILY PROTEIN"/>
    <property type="match status" value="1"/>
</dbReference>
<dbReference type="InterPro" id="IPR036388">
    <property type="entry name" value="WH-like_DNA-bd_sf"/>
</dbReference>
<dbReference type="Pfam" id="PF21981">
    <property type="entry name" value="RecX_HTH3"/>
    <property type="match status" value="1"/>
</dbReference>
<feature type="region of interest" description="Disordered" evidence="5">
    <location>
        <begin position="1"/>
        <end position="22"/>
    </location>
</feature>
<evidence type="ECO:0000256" key="4">
    <source>
        <dbReference type="ARBA" id="ARBA00022490"/>
    </source>
</evidence>
<dbReference type="Gene3D" id="1.10.10.10">
    <property type="entry name" value="Winged helix-like DNA-binding domain superfamily/Winged helix DNA-binding domain"/>
    <property type="match status" value="2"/>
</dbReference>
<evidence type="ECO:0000256" key="3">
    <source>
        <dbReference type="ARBA" id="ARBA00018111"/>
    </source>
</evidence>
<dbReference type="Pfam" id="PF02631">
    <property type="entry name" value="RecX_HTH2"/>
    <property type="match status" value="1"/>
</dbReference>
<dbReference type="InterPro" id="IPR053924">
    <property type="entry name" value="RecX_HTH_2nd"/>
</dbReference>
<evidence type="ECO:0000256" key="2">
    <source>
        <dbReference type="ARBA" id="ARBA00009695"/>
    </source>
</evidence>
<evidence type="ECO:0000259" key="8">
    <source>
        <dbReference type="Pfam" id="PF21982"/>
    </source>
</evidence>
<evidence type="ECO:0000256" key="1">
    <source>
        <dbReference type="ARBA" id="ARBA00004496"/>
    </source>
</evidence>
<feature type="domain" description="RecX second three-helical" evidence="6">
    <location>
        <begin position="76"/>
        <end position="117"/>
    </location>
</feature>
<dbReference type="InterPro" id="IPR003783">
    <property type="entry name" value="Regulatory_RecX"/>
</dbReference>
<reference evidence="9" key="1">
    <citation type="submission" date="2020-05" db="EMBL/GenBank/DDBJ databases">
        <authorList>
            <person name="Chiriac C."/>
            <person name="Salcher M."/>
            <person name="Ghai R."/>
            <person name="Kavagutti S V."/>
        </authorList>
    </citation>
    <scope>NUCLEOTIDE SEQUENCE</scope>
</reference>
<accession>A0A6J6JBT3</accession>
<dbReference type="AlphaFoldDB" id="A0A6J6JBT3"/>